<dbReference type="PANTHER" id="PTHR48097">
    <property type="entry name" value="L-THREONINE ALDOLASE-RELATED"/>
    <property type="match status" value="1"/>
</dbReference>
<reference evidence="6 7" key="1">
    <citation type="submission" date="2021-03" db="EMBL/GenBank/DDBJ databases">
        <title>Sequencing the genomes of 1000 actinobacteria strains.</title>
        <authorList>
            <person name="Klenk H.-P."/>
        </authorList>
    </citation>
    <scope>NUCLEOTIDE SEQUENCE [LARGE SCALE GENOMIC DNA]</scope>
    <source>
        <strain evidence="6 7">DSM 45256</strain>
    </source>
</reference>
<comment type="cofactor">
    <cofactor evidence="1">
        <name>pyridoxal 5'-phosphate</name>
        <dbReference type="ChEBI" id="CHEBI:597326"/>
    </cofactor>
</comment>
<feature type="region of interest" description="Disordered" evidence="4">
    <location>
        <begin position="1"/>
        <end position="27"/>
    </location>
</feature>
<dbReference type="EMBL" id="JAGINU010000001">
    <property type="protein sequence ID" value="MBP2364389.1"/>
    <property type="molecule type" value="Genomic_DNA"/>
</dbReference>
<dbReference type="InterPro" id="IPR023603">
    <property type="entry name" value="Low_specificity_L-TA-like"/>
</dbReference>
<organism evidence="6 7">
    <name type="scientific">Pseudonocardia parietis</name>
    <dbReference type="NCBI Taxonomy" id="570936"/>
    <lineage>
        <taxon>Bacteria</taxon>
        <taxon>Bacillati</taxon>
        <taxon>Actinomycetota</taxon>
        <taxon>Actinomycetes</taxon>
        <taxon>Pseudonocardiales</taxon>
        <taxon>Pseudonocardiaceae</taxon>
        <taxon>Pseudonocardia</taxon>
    </lineage>
</organism>
<feature type="compositionally biased region" description="Basic residues" evidence="4">
    <location>
        <begin position="1"/>
        <end position="11"/>
    </location>
</feature>
<evidence type="ECO:0000256" key="3">
    <source>
        <dbReference type="ARBA" id="ARBA00022898"/>
    </source>
</evidence>
<accession>A0ABS4VLA1</accession>
<dbReference type="InterPro" id="IPR015422">
    <property type="entry name" value="PyrdxlP-dep_Trfase_small"/>
</dbReference>
<dbReference type="NCBIfam" id="NF041359">
    <property type="entry name" value="GntG_guanitoxin"/>
    <property type="match status" value="1"/>
</dbReference>
<evidence type="ECO:0000256" key="2">
    <source>
        <dbReference type="ARBA" id="ARBA00006966"/>
    </source>
</evidence>
<proteinExistence type="inferred from homology"/>
<keyword evidence="6" id="KW-0456">Lyase</keyword>
<protein>
    <submittedName>
        <fullName evidence="6">Threonine aldolase</fullName>
        <ecNumber evidence="6">4.1.2.5</ecNumber>
    </submittedName>
</protein>
<evidence type="ECO:0000259" key="5">
    <source>
        <dbReference type="Pfam" id="PF01212"/>
    </source>
</evidence>
<dbReference type="PIRSF" id="PIRSF017617">
    <property type="entry name" value="Thr_aldolase"/>
    <property type="match status" value="1"/>
</dbReference>
<sequence length="388" mass="40065">MRPSPRSRRPSRSSLRAAVPDDEPIDLRSDTVTAPSAAMRRAMAEAEVADDVLDRDPTMRELEERVAGLLGAADALWTPTGSMANLIALMSHLGRGESFLAPQGAHVLDFELGTAAWLAGGMPRPLPHDGGPGKVTPHAVRRAAADAADATYASLRTALLCLENTHNSAGGTVTAPEEHASVAAAARAARLAVHLDGARLWNAAVALGVPPGALTVGADTVSVCLSKGLGAPVGSVVAGSVEFVEHARRLRKMLGGGVRQGGVLAATGLVALEGVERLAEDHALATTLATGLRERGWRVREPQTNIVLVDVADLRGTISAFAETGVLAGAIGGKLRLMTHRDVTEKHISAALGRIGEVGPASTGSPGAPPAQFSRRDIPGPSERSALR</sequence>
<dbReference type="GO" id="GO:0004793">
    <property type="term" value="F:threonine aldolase activity"/>
    <property type="evidence" value="ECO:0007669"/>
    <property type="project" value="UniProtKB-EC"/>
</dbReference>
<dbReference type="InterPro" id="IPR015421">
    <property type="entry name" value="PyrdxlP-dep_Trfase_major"/>
</dbReference>
<evidence type="ECO:0000313" key="7">
    <source>
        <dbReference type="Proteomes" id="UP001519295"/>
    </source>
</evidence>
<keyword evidence="7" id="KW-1185">Reference proteome</keyword>
<keyword evidence="3" id="KW-0663">Pyridoxal phosphate</keyword>
<comment type="similarity">
    <text evidence="2">Belongs to the threonine aldolase family.</text>
</comment>
<dbReference type="Gene3D" id="3.40.640.10">
    <property type="entry name" value="Type I PLP-dependent aspartate aminotransferase-like (Major domain)"/>
    <property type="match status" value="1"/>
</dbReference>
<feature type="region of interest" description="Disordered" evidence="4">
    <location>
        <begin position="356"/>
        <end position="388"/>
    </location>
</feature>
<dbReference type="InterPro" id="IPR015424">
    <property type="entry name" value="PyrdxlP-dep_Trfase"/>
</dbReference>
<dbReference type="SUPFAM" id="SSF53383">
    <property type="entry name" value="PLP-dependent transferases"/>
    <property type="match status" value="1"/>
</dbReference>
<dbReference type="InterPro" id="IPR001597">
    <property type="entry name" value="ArAA_b-elim_lyase/Thr_aldolase"/>
</dbReference>
<dbReference type="PANTHER" id="PTHR48097:SF9">
    <property type="entry name" value="L-THREONINE ALDOLASE"/>
    <property type="match status" value="1"/>
</dbReference>
<gene>
    <name evidence="6" type="ORF">JOF36_000085</name>
</gene>
<evidence type="ECO:0000313" key="6">
    <source>
        <dbReference type="EMBL" id="MBP2364389.1"/>
    </source>
</evidence>
<name>A0ABS4VLA1_9PSEU</name>
<dbReference type="EC" id="4.1.2.5" evidence="6"/>
<comment type="caution">
    <text evidence="6">The sequence shown here is derived from an EMBL/GenBank/DDBJ whole genome shotgun (WGS) entry which is preliminary data.</text>
</comment>
<dbReference type="Pfam" id="PF01212">
    <property type="entry name" value="Beta_elim_lyase"/>
    <property type="match status" value="1"/>
</dbReference>
<evidence type="ECO:0000256" key="1">
    <source>
        <dbReference type="ARBA" id="ARBA00001933"/>
    </source>
</evidence>
<dbReference type="RefSeq" id="WP_307862148.1">
    <property type="nucleotide sequence ID" value="NZ_JAGINU010000001.1"/>
</dbReference>
<evidence type="ECO:0000256" key="4">
    <source>
        <dbReference type="SAM" id="MobiDB-lite"/>
    </source>
</evidence>
<dbReference type="Proteomes" id="UP001519295">
    <property type="component" value="Unassembled WGS sequence"/>
</dbReference>
<dbReference type="Gene3D" id="3.90.1150.10">
    <property type="entry name" value="Aspartate Aminotransferase, domain 1"/>
    <property type="match status" value="1"/>
</dbReference>
<feature type="domain" description="Aromatic amino acid beta-eliminating lyase/threonine aldolase" evidence="5">
    <location>
        <begin position="26"/>
        <end position="313"/>
    </location>
</feature>